<accession>A0A9P4N4L3</accession>
<name>A0A9P4N4L3_9PLEO</name>
<comment type="caution">
    <text evidence="2">The sequence shown here is derived from an EMBL/GenBank/DDBJ whole genome shotgun (WGS) entry which is preliminary data.</text>
</comment>
<proteinExistence type="predicted"/>
<dbReference type="Gene3D" id="3.30.70.100">
    <property type="match status" value="1"/>
</dbReference>
<evidence type="ECO:0000313" key="2">
    <source>
        <dbReference type="EMBL" id="KAF2262079.1"/>
    </source>
</evidence>
<protein>
    <recommendedName>
        <fullName evidence="4">DUF1330 domain-containing protein</fullName>
    </recommendedName>
</protein>
<dbReference type="PANTHER" id="PTHR40257">
    <property type="match status" value="1"/>
</dbReference>
<reference evidence="3" key="1">
    <citation type="journal article" date="2020" name="Stud. Mycol.">
        <title>101 Dothideomycetes genomes: A test case for predicting lifestyles and emergence of pathogens.</title>
        <authorList>
            <person name="Haridas S."/>
            <person name="Albert R."/>
            <person name="Binder M."/>
            <person name="Bloem J."/>
            <person name="LaButti K."/>
            <person name="Salamov A."/>
            <person name="Andreopoulos B."/>
            <person name="Baker S."/>
            <person name="Barry K."/>
            <person name="Bills G."/>
            <person name="Bluhm B."/>
            <person name="Cannon C."/>
            <person name="Castanera R."/>
            <person name="Culley D."/>
            <person name="Daum C."/>
            <person name="Ezra D."/>
            <person name="Gonzalez J."/>
            <person name="Henrissat B."/>
            <person name="Kuo A."/>
            <person name="Liang C."/>
            <person name="Lipzen A."/>
            <person name="Lutzoni F."/>
            <person name="Magnuson J."/>
            <person name="Mondo S."/>
            <person name="Nolan M."/>
            <person name="Ohm R."/>
            <person name="Pangilinan J."/>
            <person name="Park H.-J."/>
            <person name="Ramirez L."/>
            <person name="Alfaro M."/>
            <person name="Sun H."/>
            <person name="Tritt A."/>
            <person name="Yoshinaga Y."/>
            <person name="Zwiers L.-H."/>
            <person name="Turgeon B."/>
            <person name="Goodwin S."/>
            <person name="Spatafora J."/>
            <person name="Crous P."/>
            <person name="Grigoriev I."/>
        </authorList>
    </citation>
    <scope>NUCLEOTIDE SEQUENCE [LARGE SCALE GENOMIC DNA]</scope>
    <source>
        <strain evidence="3">CBS 304.66</strain>
    </source>
</reference>
<evidence type="ECO:0008006" key="4">
    <source>
        <dbReference type="Google" id="ProtNLM"/>
    </source>
</evidence>
<dbReference type="AlphaFoldDB" id="A0A9P4N4L3"/>
<dbReference type="EMBL" id="ML986645">
    <property type="protein sequence ID" value="KAF2262079.1"/>
    <property type="molecule type" value="Genomic_DNA"/>
</dbReference>
<keyword evidence="3" id="KW-1185">Reference proteome</keyword>
<dbReference type="PANTHER" id="PTHR40257:SF1">
    <property type="entry name" value="DUF1330 DOMAIN-CONTAINING PROTEIN"/>
    <property type="match status" value="1"/>
</dbReference>
<dbReference type="OrthoDB" id="265717at2759"/>
<feature type="region of interest" description="Disordered" evidence="1">
    <location>
        <begin position="105"/>
        <end position="130"/>
    </location>
</feature>
<dbReference type="Proteomes" id="UP000800093">
    <property type="component" value="Unassembled WGS sequence"/>
</dbReference>
<organism evidence="2 3">
    <name type="scientific">Lojkania enalia</name>
    <dbReference type="NCBI Taxonomy" id="147567"/>
    <lineage>
        <taxon>Eukaryota</taxon>
        <taxon>Fungi</taxon>
        <taxon>Dikarya</taxon>
        <taxon>Ascomycota</taxon>
        <taxon>Pezizomycotina</taxon>
        <taxon>Dothideomycetes</taxon>
        <taxon>Pleosporomycetidae</taxon>
        <taxon>Pleosporales</taxon>
        <taxon>Pleosporales incertae sedis</taxon>
        <taxon>Lojkania</taxon>
    </lineage>
</organism>
<evidence type="ECO:0000313" key="3">
    <source>
        <dbReference type="Proteomes" id="UP000800093"/>
    </source>
</evidence>
<sequence length="273" mass="29532">MPLCTLHLLSLHPTIPLKTFLATLHSTSLSPLVISKVLRWIILPTQLSTDALLAQNIHWDILLILPSTDPLPPPVTAHIAHAWTVTAGIPSRLLRNFSARNDGLLHADPSTTPRLNSNEENHAAPASSPQNLELAPELQDWISAFSANRRIGTAPVSMLNLLSFKQGMKDSYLEYGKRFAESIGSSRGGVAKLVGTVTHVGGGGKGDEGGGGKWDEVALAHYPSILHFADMLRGRDYQEVNKKYRVPALRDTFILCTSEIAIEDAEGSAGAKL</sequence>
<gene>
    <name evidence="2" type="ORF">CC78DRAFT_535134</name>
</gene>
<evidence type="ECO:0000256" key="1">
    <source>
        <dbReference type="SAM" id="MobiDB-lite"/>
    </source>
</evidence>